<evidence type="ECO:0000313" key="2">
    <source>
        <dbReference type="EMBL" id="CAI6373126.1"/>
    </source>
</evidence>
<protein>
    <recommendedName>
        <fullName evidence="4">DNA-directed DNA polymerase</fullName>
    </recommendedName>
</protein>
<accession>A0AAV0XYG5</accession>
<evidence type="ECO:0000313" key="3">
    <source>
        <dbReference type="Proteomes" id="UP001160148"/>
    </source>
</evidence>
<evidence type="ECO:0008006" key="4">
    <source>
        <dbReference type="Google" id="ProtNLM"/>
    </source>
</evidence>
<dbReference type="EMBL" id="CARXXK010001085">
    <property type="protein sequence ID" value="CAI6373126.1"/>
    <property type="molecule type" value="Genomic_DNA"/>
</dbReference>
<proteinExistence type="predicted"/>
<sequence length="125" mass="14018">MCCTVPPTAKNGCYSLLLAHAVVLGVLAETGKTECCTFDSACLYPAILERHEEVKRTEGVTYDIEIMINSEWPILYCLGTRREACVRTGGVIVHQRRSVVQRLITPHVELIMYLLCHVDIIIINN</sequence>
<feature type="chain" id="PRO_5043684662" description="DNA-directed DNA polymerase" evidence="1">
    <location>
        <begin position="29"/>
        <end position="125"/>
    </location>
</feature>
<keyword evidence="1" id="KW-0732">Signal</keyword>
<dbReference type="Proteomes" id="UP001160148">
    <property type="component" value="Unassembled WGS sequence"/>
</dbReference>
<comment type="caution">
    <text evidence="2">The sequence shown here is derived from an EMBL/GenBank/DDBJ whole genome shotgun (WGS) entry which is preliminary data.</text>
</comment>
<organism evidence="2 3">
    <name type="scientific">Macrosiphum euphorbiae</name>
    <name type="common">potato aphid</name>
    <dbReference type="NCBI Taxonomy" id="13131"/>
    <lineage>
        <taxon>Eukaryota</taxon>
        <taxon>Metazoa</taxon>
        <taxon>Ecdysozoa</taxon>
        <taxon>Arthropoda</taxon>
        <taxon>Hexapoda</taxon>
        <taxon>Insecta</taxon>
        <taxon>Pterygota</taxon>
        <taxon>Neoptera</taxon>
        <taxon>Paraneoptera</taxon>
        <taxon>Hemiptera</taxon>
        <taxon>Sternorrhyncha</taxon>
        <taxon>Aphidomorpha</taxon>
        <taxon>Aphidoidea</taxon>
        <taxon>Aphididae</taxon>
        <taxon>Macrosiphini</taxon>
        <taxon>Macrosiphum</taxon>
    </lineage>
</organism>
<gene>
    <name evidence="2" type="ORF">MEUPH1_LOCUS26916</name>
</gene>
<keyword evidence="3" id="KW-1185">Reference proteome</keyword>
<dbReference type="AlphaFoldDB" id="A0AAV0XYG5"/>
<name>A0AAV0XYG5_9HEMI</name>
<evidence type="ECO:0000256" key="1">
    <source>
        <dbReference type="SAM" id="SignalP"/>
    </source>
</evidence>
<reference evidence="2 3" key="1">
    <citation type="submission" date="2023-01" db="EMBL/GenBank/DDBJ databases">
        <authorList>
            <person name="Whitehead M."/>
        </authorList>
    </citation>
    <scope>NUCLEOTIDE SEQUENCE [LARGE SCALE GENOMIC DNA]</scope>
</reference>
<feature type="signal peptide" evidence="1">
    <location>
        <begin position="1"/>
        <end position="28"/>
    </location>
</feature>